<sequence length="218" mass="24999">MRYYTERPRRGKNRTKVPYMLFVIIAIVIVFNSFLYLFQKRILPTVLDIAEIVMRSEAVKVINEETMRIYEENFNYDDIMKIEKDSDGNITMIRSDTIKQNKLTAEVVLGCNEKLKNLGELGTKIPLGYMTNNAFFYRMGPKITVNMEQIGNINTSYDSTFESAGINQVRHKIYLNVDVKMRLVVPLASKDVELTCEIPVAETIIVGKIPDTAVNIGR</sequence>
<dbReference type="NCBIfam" id="TIGR02832">
    <property type="entry name" value="spo_yunB"/>
    <property type="match status" value="1"/>
</dbReference>
<dbReference type="OrthoDB" id="1649278at2"/>
<dbReference type="AlphaFoldDB" id="A0A174DSL3"/>
<accession>A0A174DSL3</accession>
<dbReference type="Pfam" id="PF09560">
    <property type="entry name" value="Spore_YunB"/>
    <property type="match status" value="1"/>
</dbReference>
<keyword evidence="1" id="KW-0812">Transmembrane</keyword>
<name>A0A174DSL3_9CLOT</name>
<gene>
    <name evidence="2" type="ORF">ERS852471_01275</name>
</gene>
<evidence type="ECO:0000256" key="1">
    <source>
        <dbReference type="SAM" id="Phobius"/>
    </source>
</evidence>
<keyword evidence="1" id="KW-0472">Membrane</keyword>
<reference evidence="2 3" key="1">
    <citation type="submission" date="2015-09" db="EMBL/GenBank/DDBJ databases">
        <authorList>
            <consortium name="Pathogen Informatics"/>
        </authorList>
    </citation>
    <scope>NUCLEOTIDE SEQUENCE [LARGE SCALE GENOMIC DNA]</scope>
    <source>
        <strain evidence="2 3">2789STDY5834856</strain>
    </source>
</reference>
<organism evidence="2 3">
    <name type="scientific">Clostridium disporicum</name>
    <dbReference type="NCBI Taxonomy" id="84024"/>
    <lineage>
        <taxon>Bacteria</taxon>
        <taxon>Bacillati</taxon>
        <taxon>Bacillota</taxon>
        <taxon>Clostridia</taxon>
        <taxon>Eubacteriales</taxon>
        <taxon>Clostridiaceae</taxon>
        <taxon>Clostridium</taxon>
    </lineage>
</organism>
<keyword evidence="1" id="KW-1133">Transmembrane helix</keyword>
<dbReference type="PIRSF" id="PIRSF021383">
    <property type="entry name" value="YunB"/>
    <property type="match status" value="1"/>
</dbReference>
<evidence type="ECO:0000313" key="2">
    <source>
        <dbReference type="EMBL" id="CUO28463.1"/>
    </source>
</evidence>
<dbReference type="RefSeq" id="WP_055264831.1">
    <property type="nucleotide sequence ID" value="NZ_CABIXQ010000007.1"/>
</dbReference>
<dbReference type="EMBL" id="CYZX01000007">
    <property type="protein sequence ID" value="CUO28463.1"/>
    <property type="molecule type" value="Genomic_DNA"/>
</dbReference>
<protein>
    <submittedName>
        <fullName evidence="2">Sporulation protein YunB</fullName>
    </submittedName>
</protein>
<dbReference type="Proteomes" id="UP000095594">
    <property type="component" value="Unassembled WGS sequence"/>
</dbReference>
<feature type="transmembrane region" description="Helical" evidence="1">
    <location>
        <begin position="20"/>
        <end position="38"/>
    </location>
</feature>
<proteinExistence type="predicted"/>
<evidence type="ECO:0000313" key="3">
    <source>
        <dbReference type="Proteomes" id="UP000095594"/>
    </source>
</evidence>
<dbReference type="InterPro" id="IPR014197">
    <property type="entry name" value="Sporulation_prot_YunB"/>
</dbReference>